<evidence type="ECO:0000313" key="1">
    <source>
        <dbReference type="EMBL" id="MBB4678507.1"/>
    </source>
</evidence>
<proteinExistence type="predicted"/>
<organism evidence="1 2">
    <name type="scientific">Crossiella cryophila</name>
    <dbReference type="NCBI Taxonomy" id="43355"/>
    <lineage>
        <taxon>Bacteria</taxon>
        <taxon>Bacillati</taxon>
        <taxon>Actinomycetota</taxon>
        <taxon>Actinomycetes</taxon>
        <taxon>Pseudonocardiales</taxon>
        <taxon>Pseudonocardiaceae</taxon>
        <taxon>Crossiella</taxon>
    </lineage>
</organism>
<keyword evidence="2" id="KW-1185">Reference proteome</keyword>
<evidence type="ECO:0000313" key="2">
    <source>
        <dbReference type="Proteomes" id="UP000533598"/>
    </source>
</evidence>
<dbReference type="Proteomes" id="UP000533598">
    <property type="component" value="Unassembled WGS sequence"/>
</dbReference>
<comment type="caution">
    <text evidence="1">The sequence shown here is derived from an EMBL/GenBank/DDBJ whole genome shotgun (WGS) entry which is preliminary data.</text>
</comment>
<dbReference type="EMBL" id="JACHMH010000001">
    <property type="protein sequence ID" value="MBB4678507.1"/>
    <property type="molecule type" value="Genomic_DNA"/>
</dbReference>
<gene>
    <name evidence="1" type="ORF">HNR67_004625</name>
</gene>
<dbReference type="AlphaFoldDB" id="A0A7W7CC98"/>
<sequence length="162" mass="18788">MTTRYTLISVAGQRLPHAVVRVTGEVEEAFTHNLRWEPSDLLSRVPNESDWSTRELTGPEDHLVSIVRTIRGRRHHSSVYPQYYAVFKDAADVVDLDKAYLLLRERGRYHEQKYTGIQTWSGSDKLYRLTSGRDCLEEYVSVSAAEAEQVQRRLDQRYQEGT</sequence>
<accession>A0A7W7CC98</accession>
<dbReference type="RefSeq" id="WP_185004333.1">
    <property type="nucleotide sequence ID" value="NZ_BAAAUI010000036.1"/>
</dbReference>
<protein>
    <submittedName>
        <fullName evidence="1">Uncharacterized protein</fullName>
    </submittedName>
</protein>
<name>A0A7W7CC98_9PSEU</name>
<reference evidence="1 2" key="1">
    <citation type="submission" date="2020-08" db="EMBL/GenBank/DDBJ databases">
        <title>Sequencing the genomes of 1000 actinobacteria strains.</title>
        <authorList>
            <person name="Klenk H.-P."/>
        </authorList>
    </citation>
    <scope>NUCLEOTIDE SEQUENCE [LARGE SCALE GENOMIC DNA]</scope>
    <source>
        <strain evidence="1 2">DSM 44230</strain>
    </source>
</reference>